<organism evidence="2 3">
    <name type="scientific">Rhodococcus opacus</name>
    <name type="common">Nocardia opaca</name>
    <dbReference type="NCBI Taxonomy" id="37919"/>
    <lineage>
        <taxon>Bacteria</taxon>
        <taxon>Bacillati</taxon>
        <taxon>Actinomycetota</taxon>
        <taxon>Actinomycetes</taxon>
        <taxon>Mycobacteriales</taxon>
        <taxon>Nocardiaceae</taxon>
        <taxon>Rhodococcus</taxon>
    </lineage>
</organism>
<feature type="region of interest" description="Disordered" evidence="1">
    <location>
        <begin position="1"/>
        <end position="96"/>
    </location>
</feature>
<protein>
    <submittedName>
        <fullName evidence="2">Uncharacterized protein</fullName>
    </submittedName>
</protein>
<evidence type="ECO:0000313" key="3">
    <source>
        <dbReference type="Proteomes" id="UP001231166"/>
    </source>
</evidence>
<feature type="compositionally biased region" description="Basic and acidic residues" evidence="1">
    <location>
        <begin position="32"/>
        <end position="41"/>
    </location>
</feature>
<name>A0AAX3YKB0_RHOOP</name>
<gene>
    <name evidence="2" type="ORF">Q5707_06775</name>
</gene>
<evidence type="ECO:0000313" key="2">
    <source>
        <dbReference type="EMBL" id="WLF48691.1"/>
    </source>
</evidence>
<accession>A0AAX3YKB0</accession>
<proteinExistence type="predicted"/>
<dbReference type="AlphaFoldDB" id="A0AAX3YKB0"/>
<evidence type="ECO:0000256" key="1">
    <source>
        <dbReference type="SAM" id="MobiDB-lite"/>
    </source>
</evidence>
<dbReference type="RefSeq" id="WP_242323355.1">
    <property type="nucleotide sequence ID" value="NZ_CP072193.1"/>
</dbReference>
<dbReference type="Proteomes" id="UP001231166">
    <property type="component" value="Chromosome"/>
</dbReference>
<sequence length="96" mass="10214">MTADGGIELVAPTGHRYRTRSSGLLGVGRSDAGGRDRDAGSDHAAAAVRRRARAQNTAARIRAERRRRRAHLDAVRRRSPGAQASGACPADEPSPF</sequence>
<dbReference type="EMBL" id="CP130953">
    <property type="protein sequence ID" value="WLF48691.1"/>
    <property type="molecule type" value="Genomic_DNA"/>
</dbReference>
<reference evidence="2" key="1">
    <citation type="submission" date="2023-07" db="EMBL/GenBank/DDBJ databases">
        <title>Genomic analysis of Rhodococcus opacus VOC-14 with glycol ethers degradation activity.</title>
        <authorList>
            <person name="Narkevich D.A."/>
            <person name="Hlushen A.M."/>
            <person name="Akhremchuk A.E."/>
            <person name="Sikolenko M.A."/>
            <person name="Valentovich L.N."/>
        </authorList>
    </citation>
    <scope>NUCLEOTIDE SEQUENCE</scope>
    <source>
        <strain evidence="2">VOC-14</strain>
    </source>
</reference>